<reference evidence="3" key="1">
    <citation type="journal article" date="2013" name="Genome Announc.">
        <title>Draft Genome Sequence of Agarivorans albus Strain MKT 106T, an Agarolytic Marine Bacterium.</title>
        <authorList>
            <person name="Yasuike M."/>
            <person name="Nakamura Y."/>
            <person name="Kai W."/>
            <person name="Fujiwara A."/>
            <person name="Fukui Y."/>
            <person name="Satomi M."/>
            <person name="Sano M."/>
        </authorList>
    </citation>
    <scope>NUCLEOTIDE SEQUENCE [LARGE SCALE GENOMIC DNA]</scope>
</reference>
<evidence type="ECO:0000313" key="3">
    <source>
        <dbReference type="EMBL" id="GAD00093.1"/>
    </source>
</evidence>
<name>R9PFR1_AGAAL</name>
<keyword evidence="4" id="KW-1185">Reference proteome</keyword>
<proteinExistence type="predicted"/>
<dbReference type="Proteomes" id="UP000014461">
    <property type="component" value="Unassembled WGS sequence"/>
</dbReference>
<dbReference type="OrthoDB" id="9825106at2"/>
<dbReference type="EMBL" id="BARX01000001">
    <property type="protein sequence ID" value="GAD00093.1"/>
    <property type="molecule type" value="Genomic_DNA"/>
</dbReference>
<feature type="chain" id="PRO_5004478564" description="Cytoskeleton protein RodZ-like C-terminal domain-containing protein" evidence="1">
    <location>
        <begin position="28"/>
        <end position="175"/>
    </location>
</feature>
<dbReference type="InterPro" id="IPR025194">
    <property type="entry name" value="RodZ-like_C"/>
</dbReference>
<comment type="caution">
    <text evidence="3">The sequence shown here is derived from an EMBL/GenBank/DDBJ whole genome shotgun (WGS) entry which is preliminary data.</text>
</comment>
<evidence type="ECO:0000256" key="1">
    <source>
        <dbReference type="SAM" id="SignalP"/>
    </source>
</evidence>
<evidence type="ECO:0000313" key="4">
    <source>
        <dbReference type="Proteomes" id="UP000014461"/>
    </source>
</evidence>
<sequence>MLRFLCNIGLALLLAIGVIEACMAEQAARPAQLHKPEQPIERPIPSHPIERPIRPIYPIRPPAQLPHRWQGARTYYWVAPSDLWQPEALKPEQVIELEIEADDRAELLLIDGRDKVVFDGWLGMGDLRTWQVMHPASLYFSQIEGFSLKLNGSEIDLSGYPQDQPLSLTLAPQAE</sequence>
<feature type="domain" description="Cytoskeleton protein RodZ-like C-terminal" evidence="2">
    <location>
        <begin position="107"/>
        <end position="164"/>
    </location>
</feature>
<organism evidence="3 4">
    <name type="scientific">Agarivorans albus MKT 106</name>
    <dbReference type="NCBI Taxonomy" id="1331007"/>
    <lineage>
        <taxon>Bacteria</taxon>
        <taxon>Pseudomonadati</taxon>
        <taxon>Pseudomonadota</taxon>
        <taxon>Gammaproteobacteria</taxon>
        <taxon>Alteromonadales</taxon>
        <taxon>Alteromonadaceae</taxon>
        <taxon>Agarivorans</taxon>
    </lineage>
</organism>
<dbReference type="RefSeq" id="WP_016399861.1">
    <property type="nucleotide sequence ID" value="NZ_BARX01000001.1"/>
</dbReference>
<dbReference type="Pfam" id="PF13464">
    <property type="entry name" value="RodZ_C"/>
    <property type="match status" value="1"/>
</dbReference>
<protein>
    <recommendedName>
        <fullName evidence="2">Cytoskeleton protein RodZ-like C-terminal domain-containing protein</fullName>
    </recommendedName>
</protein>
<evidence type="ECO:0000259" key="2">
    <source>
        <dbReference type="Pfam" id="PF13464"/>
    </source>
</evidence>
<dbReference type="STRING" id="1331007.AALB_0173"/>
<accession>R9PFR1</accession>
<gene>
    <name evidence="3" type="ORF">AALB_0173</name>
</gene>
<keyword evidence="1" id="KW-0732">Signal</keyword>
<dbReference type="AlphaFoldDB" id="R9PFR1"/>
<feature type="signal peptide" evidence="1">
    <location>
        <begin position="1"/>
        <end position="27"/>
    </location>
</feature>